<feature type="compositionally biased region" description="Basic and acidic residues" evidence="7">
    <location>
        <begin position="327"/>
        <end position="337"/>
    </location>
</feature>
<feature type="transmembrane region" description="Helical" evidence="8">
    <location>
        <begin position="162"/>
        <end position="179"/>
    </location>
</feature>
<dbReference type="EMBL" id="BMWH01000027">
    <property type="protein sequence ID" value="GHA07444.1"/>
    <property type="molecule type" value="Genomic_DNA"/>
</dbReference>
<feature type="transmembrane region" description="Helical" evidence="8">
    <location>
        <begin position="55"/>
        <end position="70"/>
    </location>
</feature>
<evidence type="ECO:0000256" key="2">
    <source>
        <dbReference type="ARBA" id="ARBA00022475"/>
    </source>
</evidence>
<dbReference type="Pfam" id="PF13515">
    <property type="entry name" value="FUSC_2"/>
    <property type="match status" value="1"/>
</dbReference>
<protein>
    <recommendedName>
        <fullName evidence="9">Integral membrane bound transporter domain-containing protein</fullName>
    </recommendedName>
</protein>
<feature type="compositionally biased region" description="Low complexity" evidence="7">
    <location>
        <begin position="600"/>
        <end position="614"/>
    </location>
</feature>
<evidence type="ECO:0000313" key="10">
    <source>
        <dbReference type="EMBL" id="GHA07444.1"/>
    </source>
</evidence>
<evidence type="ECO:0000259" key="9">
    <source>
        <dbReference type="Pfam" id="PF13515"/>
    </source>
</evidence>
<keyword evidence="11" id="KW-1185">Reference proteome</keyword>
<gene>
    <name evidence="10" type="ORF">GCM10010389_53390</name>
</gene>
<keyword evidence="3 8" id="KW-0812">Transmembrane</keyword>
<evidence type="ECO:0000256" key="4">
    <source>
        <dbReference type="ARBA" id="ARBA00022989"/>
    </source>
</evidence>
<feature type="transmembrane region" description="Helical" evidence="8">
    <location>
        <begin position="109"/>
        <end position="127"/>
    </location>
</feature>
<evidence type="ECO:0000256" key="5">
    <source>
        <dbReference type="ARBA" id="ARBA00023136"/>
    </source>
</evidence>
<sequence length="622" mass="64381">MASAGIRSGRAPRTALPSGLRPAARALPARLPLAAAARGALALALPLLVGLRTGWVVPSVVAAIGALWGISQDGTDPYRLRVRRLACMGAASAVGLLAGELALRSGRPGAITLCLAVAAAVAGAIGLRGRVASVSGMHLLLGVTLGGGIPMPGPWWLPPLELLAGVALVLVLSTVPWLWRRHHIERAAVLAAYRAAAGALAAAGTARAEEARRRMTLALDHAHEVLGRSRRRERPEVRRLVRAFHVAVRLGEAVTTLLWEGRRLPAEVAGLPLHLAARLLPGRVPDAPAHPAAPPAGAGSPGLRALADLCADTGPHPAAADTGPHPAADDELPRLPDRPVPQRAARLRYTTLLTVCVLAAHLLAVVLHGPRGYWLPMTVAFVYKPDFGPVFGRALHRCLGTVAGVAAIGAVSLLVPGTPAVIGAVVVFGALMAVGVRHHYALATLGLTAVVFVLLDLLGDHRPLYGTRIVDTAVASAIVLAAHFAVWPDSAAGRAAAHTEAALAAARRYRDLAPGVSPAHRQFLRRAAYHQLAEARRAVAHARAEPVRPGRPLPDWESAISEAERLCDTVTARAVAGRHHAAARPGAAFSTAPATPPSTAPSSAVPSAAPSAVSCPEARPAR</sequence>
<evidence type="ECO:0000256" key="8">
    <source>
        <dbReference type="SAM" id="Phobius"/>
    </source>
</evidence>
<dbReference type="PANTHER" id="PTHR30509:SF9">
    <property type="entry name" value="MULTIDRUG RESISTANCE PROTEIN MDTO"/>
    <property type="match status" value="1"/>
</dbReference>
<evidence type="ECO:0000313" key="11">
    <source>
        <dbReference type="Proteomes" id="UP000623010"/>
    </source>
</evidence>
<reference evidence="10" key="2">
    <citation type="submission" date="2020-09" db="EMBL/GenBank/DDBJ databases">
        <authorList>
            <person name="Sun Q."/>
            <person name="Ohkuma M."/>
        </authorList>
    </citation>
    <scope>NUCLEOTIDE SEQUENCE</scope>
    <source>
        <strain evidence="10">JCM 5016</strain>
    </source>
</reference>
<feature type="region of interest" description="Disordered" evidence="7">
    <location>
        <begin position="583"/>
        <end position="622"/>
    </location>
</feature>
<feature type="domain" description="Integral membrane bound transporter" evidence="9">
    <location>
        <begin position="360"/>
        <end position="481"/>
    </location>
</feature>
<proteinExistence type="inferred from homology"/>
<evidence type="ECO:0000256" key="1">
    <source>
        <dbReference type="ARBA" id="ARBA00004651"/>
    </source>
</evidence>
<feature type="transmembrane region" description="Helical" evidence="8">
    <location>
        <begin position="347"/>
        <end position="367"/>
    </location>
</feature>
<feature type="transmembrane region" description="Helical" evidence="8">
    <location>
        <begin position="139"/>
        <end position="156"/>
    </location>
</feature>
<dbReference type="Proteomes" id="UP000623010">
    <property type="component" value="Unassembled WGS sequence"/>
</dbReference>
<feature type="transmembrane region" description="Helical" evidence="8">
    <location>
        <begin position="404"/>
        <end position="434"/>
    </location>
</feature>
<evidence type="ECO:0000256" key="7">
    <source>
        <dbReference type="SAM" id="MobiDB-lite"/>
    </source>
</evidence>
<dbReference type="GO" id="GO:0005886">
    <property type="term" value="C:plasma membrane"/>
    <property type="evidence" value="ECO:0007669"/>
    <property type="project" value="UniProtKB-SubCell"/>
</dbReference>
<dbReference type="AlphaFoldDB" id="A0A918RP23"/>
<evidence type="ECO:0000256" key="3">
    <source>
        <dbReference type="ARBA" id="ARBA00022692"/>
    </source>
</evidence>
<feature type="transmembrane region" description="Helical" evidence="8">
    <location>
        <begin position="440"/>
        <end position="458"/>
    </location>
</feature>
<dbReference type="RefSeq" id="WP_190060031.1">
    <property type="nucleotide sequence ID" value="NZ_BMWH01000027.1"/>
</dbReference>
<comment type="subcellular location">
    <subcellularLocation>
        <location evidence="1">Cell membrane</location>
        <topology evidence="1">Multi-pass membrane protein</topology>
    </subcellularLocation>
</comment>
<comment type="similarity">
    <text evidence="6">Belongs to the YccS/YhfK family.</text>
</comment>
<keyword evidence="4 8" id="KW-1133">Transmembrane helix</keyword>
<keyword evidence="5 8" id="KW-0472">Membrane</keyword>
<accession>A0A918RP23</accession>
<feature type="compositionally biased region" description="Low complexity" evidence="7">
    <location>
        <begin position="583"/>
        <end position="593"/>
    </location>
</feature>
<name>A0A918RP23_9ACTN</name>
<organism evidence="10 11">
    <name type="scientific">Streptomyces echinoruber</name>
    <dbReference type="NCBI Taxonomy" id="68898"/>
    <lineage>
        <taxon>Bacteria</taxon>
        <taxon>Bacillati</taxon>
        <taxon>Actinomycetota</taxon>
        <taxon>Actinomycetes</taxon>
        <taxon>Kitasatosporales</taxon>
        <taxon>Streptomycetaceae</taxon>
        <taxon>Streptomyces</taxon>
    </lineage>
</organism>
<evidence type="ECO:0000256" key="6">
    <source>
        <dbReference type="ARBA" id="ARBA00043993"/>
    </source>
</evidence>
<reference evidence="10" key="1">
    <citation type="journal article" date="2014" name="Int. J. Syst. Evol. Microbiol.">
        <title>Complete genome sequence of Corynebacterium casei LMG S-19264T (=DSM 44701T), isolated from a smear-ripened cheese.</title>
        <authorList>
            <consortium name="US DOE Joint Genome Institute (JGI-PGF)"/>
            <person name="Walter F."/>
            <person name="Albersmeier A."/>
            <person name="Kalinowski J."/>
            <person name="Ruckert C."/>
        </authorList>
    </citation>
    <scope>NUCLEOTIDE SEQUENCE</scope>
    <source>
        <strain evidence="10">JCM 5016</strain>
    </source>
</reference>
<keyword evidence="2" id="KW-1003">Cell membrane</keyword>
<feature type="region of interest" description="Disordered" evidence="7">
    <location>
        <begin position="314"/>
        <end position="337"/>
    </location>
</feature>
<comment type="caution">
    <text evidence="10">The sequence shown here is derived from an EMBL/GenBank/DDBJ whole genome shotgun (WGS) entry which is preliminary data.</text>
</comment>
<dbReference type="PANTHER" id="PTHR30509">
    <property type="entry name" value="P-HYDROXYBENZOIC ACID EFFLUX PUMP SUBUNIT-RELATED"/>
    <property type="match status" value="1"/>
</dbReference>
<dbReference type="InterPro" id="IPR049453">
    <property type="entry name" value="Memb_transporter_dom"/>
</dbReference>